<protein>
    <submittedName>
        <fullName evidence="2">Uncharacterized protein</fullName>
    </submittedName>
</protein>
<dbReference type="EMBL" id="WJXB01000010">
    <property type="protein sequence ID" value="MRN55722.1"/>
    <property type="molecule type" value="Genomic_DNA"/>
</dbReference>
<evidence type="ECO:0000313" key="3">
    <source>
        <dbReference type="Proteomes" id="UP000463051"/>
    </source>
</evidence>
<dbReference type="AlphaFoldDB" id="A0A7X2H8Y1"/>
<reference evidence="2 3" key="1">
    <citation type="submission" date="2019-11" db="EMBL/GenBank/DDBJ databases">
        <title>Paenibacillus monticola sp. nov., a novel PGPR strain isolated from mountain sample in China.</title>
        <authorList>
            <person name="Zhao Q."/>
            <person name="Li H.-P."/>
            <person name="Zhang J.-L."/>
        </authorList>
    </citation>
    <scope>NUCLEOTIDE SEQUENCE [LARGE SCALE GENOMIC DNA]</scope>
    <source>
        <strain evidence="2 3">LC-T2</strain>
    </source>
</reference>
<gene>
    <name evidence="2" type="ORF">GJB61_22325</name>
</gene>
<keyword evidence="3" id="KW-1185">Reference proteome</keyword>
<comment type="caution">
    <text evidence="2">The sequence shown here is derived from an EMBL/GenBank/DDBJ whole genome shotgun (WGS) entry which is preliminary data.</text>
</comment>
<organism evidence="2 3">
    <name type="scientific">Paenibacillus monticola</name>
    <dbReference type="NCBI Taxonomy" id="2666075"/>
    <lineage>
        <taxon>Bacteria</taxon>
        <taxon>Bacillati</taxon>
        <taxon>Bacillota</taxon>
        <taxon>Bacilli</taxon>
        <taxon>Bacillales</taxon>
        <taxon>Paenibacillaceae</taxon>
        <taxon>Paenibacillus</taxon>
    </lineage>
</organism>
<dbReference type="RefSeq" id="WP_154121225.1">
    <property type="nucleotide sequence ID" value="NZ_WJXB01000010.1"/>
</dbReference>
<dbReference type="Proteomes" id="UP000463051">
    <property type="component" value="Unassembled WGS sequence"/>
</dbReference>
<name>A0A7X2H8Y1_9BACL</name>
<proteinExistence type="predicted"/>
<sequence length="200" mass="22142">MSSWIYIIAVVLFAVISRLNKAGKNKSKGPSRGGMPTFGGGNGNPLRGANRPSDTLDRERQATKGSGFPVPGNDLPQRNRQTMPSEERQYDASPAFPESARIPTPDYVTGEGMSLEQPEVRDGVKERTERMQRELERIQATFDGMAGAGSEKGAYEPKNYVVGSTDQPYFKGNREELRQGLIWAEVLGAPRSKQPHYVRR</sequence>
<evidence type="ECO:0000313" key="2">
    <source>
        <dbReference type="EMBL" id="MRN55722.1"/>
    </source>
</evidence>
<accession>A0A7X2H8Y1</accession>
<feature type="region of interest" description="Disordered" evidence="1">
    <location>
        <begin position="23"/>
        <end position="124"/>
    </location>
</feature>
<evidence type="ECO:0000256" key="1">
    <source>
        <dbReference type="SAM" id="MobiDB-lite"/>
    </source>
</evidence>